<accession>A0ACD2HHL5</accession>
<gene>
    <name evidence="1" type="ORF">CWI82_02015</name>
</gene>
<comment type="caution">
    <text evidence="1">The sequence shown here is derived from an EMBL/GenBank/DDBJ whole genome shotgun (WGS) entry which is preliminary data.</text>
</comment>
<reference evidence="1" key="1">
    <citation type="submission" date="2017-11" db="EMBL/GenBank/DDBJ databases">
        <title>Comparative genomic and phylogenomic analyses of the family Idiomarinaceae.</title>
        <authorList>
            <person name="Liu Y."/>
            <person name="Shao Z."/>
        </authorList>
    </citation>
    <scope>NUCLEOTIDE SEQUENCE</scope>
    <source>
        <strain evidence="1">PIN1</strain>
    </source>
</reference>
<proteinExistence type="predicted"/>
<keyword evidence="2" id="KW-1185">Reference proteome</keyword>
<dbReference type="Proteomes" id="UP000293092">
    <property type="component" value="Unassembled WGS sequence"/>
</dbReference>
<evidence type="ECO:0000313" key="2">
    <source>
        <dbReference type="Proteomes" id="UP000293092"/>
    </source>
</evidence>
<dbReference type="EMBL" id="PIQJ01000001">
    <property type="protein sequence ID" value="RZQ56112.1"/>
    <property type="molecule type" value="Genomic_DNA"/>
</dbReference>
<organism evidence="1 2">
    <name type="scientific">Pseudidiomarina tainanensis</name>
    <dbReference type="NCBI Taxonomy" id="502365"/>
    <lineage>
        <taxon>Bacteria</taxon>
        <taxon>Pseudomonadati</taxon>
        <taxon>Pseudomonadota</taxon>
        <taxon>Gammaproteobacteria</taxon>
        <taxon>Alteromonadales</taxon>
        <taxon>Idiomarinaceae</taxon>
        <taxon>Pseudidiomarina</taxon>
    </lineage>
</organism>
<name>A0ACD2HHL5_9GAMM</name>
<sequence length="183" mass="21224">MSLVRVQFARNHRGIPMSEFEHDDEIVSKSELKRAAEAQQQLGEQLVSLAEGKLAKIPLDEELLDAIHLAQRIRNTREGYRRQLQLIGKMMRHRDTGPIEQALAELEHSHHEQNALFHQLEKQRDAILATGDDAIQQFIDTYPNADRQKLRQLYRQANKQAEQNKPPTAKRELFKYLREVATA</sequence>
<evidence type="ECO:0000313" key="1">
    <source>
        <dbReference type="EMBL" id="RZQ56112.1"/>
    </source>
</evidence>
<protein>
    <submittedName>
        <fullName evidence="1">DUF615 domain-containing protein</fullName>
    </submittedName>
</protein>